<dbReference type="AlphaFoldDB" id="A0A0F9W653"/>
<name>A0A0F9W653_9ZZZZ</name>
<organism evidence="1">
    <name type="scientific">marine sediment metagenome</name>
    <dbReference type="NCBI Taxonomy" id="412755"/>
    <lineage>
        <taxon>unclassified sequences</taxon>
        <taxon>metagenomes</taxon>
        <taxon>ecological metagenomes</taxon>
    </lineage>
</organism>
<protein>
    <submittedName>
        <fullName evidence="1">Uncharacterized protein</fullName>
    </submittedName>
</protein>
<gene>
    <name evidence="1" type="ORF">LCGC14_0399550</name>
</gene>
<sequence>MADRSWSCFKIPWLYADDPNVKGILGCWERLDAEAEGHVEFVEQEVAGGGCTEEEDLVLYDIPFHHTWAGVAGVYSDEQSVFLPGEGIAHAAEDGPVAAVGPRGAVNKRDIKFAIRFHRLKRLFDRMCKRGK</sequence>
<reference evidence="1" key="1">
    <citation type="journal article" date="2015" name="Nature">
        <title>Complex archaea that bridge the gap between prokaryotes and eukaryotes.</title>
        <authorList>
            <person name="Spang A."/>
            <person name="Saw J.H."/>
            <person name="Jorgensen S.L."/>
            <person name="Zaremba-Niedzwiedzka K."/>
            <person name="Martijn J."/>
            <person name="Lind A.E."/>
            <person name="van Eijk R."/>
            <person name="Schleper C."/>
            <person name="Guy L."/>
            <person name="Ettema T.J."/>
        </authorList>
    </citation>
    <scope>NUCLEOTIDE SEQUENCE</scope>
</reference>
<accession>A0A0F9W653</accession>
<dbReference type="EMBL" id="LAZR01000342">
    <property type="protein sequence ID" value="KKN73513.1"/>
    <property type="molecule type" value="Genomic_DNA"/>
</dbReference>
<proteinExistence type="predicted"/>
<comment type="caution">
    <text evidence="1">The sequence shown here is derived from an EMBL/GenBank/DDBJ whole genome shotgun (WGS) entry which is preliminary data.</text>
</comment>
<evidence type="ECO:0000313" key="1">
    <source>
        <dbReference type="EMBL" id="KKN73513.1"/>
    </source>
</evidence>